<dbReference type="EnsemblBacteria" id="ABL79090">
    <property type="protein sequence ID" value="ABL79090"/>
    <property type="gene ID" value="Tpen_1695"/>
</dbReference>
<gene>
    <name evidence="1" type="ordered locus">Tpen_1695</name>
</gene>
<name>A1S0W0_THEPD</name>
<dbReference type="KEGG" id="tpe:Tpen_1695"/>
<reference evidence="2" key="1">
    <citation type="journal article" date="2008" name="J. Bacteriol.">
        <title>Genome sequence of Thermofilum pendens reveals an exceptional loss of biosynthetic pathways without genome reduction.</title>
        <authorList>
            <person name="Anderson I."/>
            <person name="Rodriguez J."/>
            <person name="Susanti D."/>
            <person name="Porat I."/>
            <person name="Reich C."/>
            <person name="Ulrich L.E."/>
            <person name="Elkins J.G."/>
            <person name="Mavromatis K."/>
            <person name="Lykidis A."/>
            <person name="Kim E."/>
            <person name="Thompson L.S."/>
            <person name="Nolan M."/>
            <person name="Land M."/>
            <person name="Copeland A."/>
            <person name="Lapidus A."/>
            <person name="Lucas S."/>
            <person name="Detter C."/>
            <person name="Zhulin I.B."/>
            <person name="Olsen G.J."/>
            <person name="Whitman W."/>
            <person name="Mukhopadhyay B."/>
            <person name="Bristow J."/>
            <person name="Kyrpides N."/>
        </authorList>
    </citation>
    <scope>NUCLEOTIDE SEQUENCE [LARGE SCALE GENOMIC DNA]</scope>
    <source>
        <strain evidence="2">DSM 2475 / Hrk 5</strain>
    </source>
</reference>
<evidence type="ECO:0000313" key="1">
    <source>
        <dbReference type="EMBL" id="ABL79090.1"/>
    </source>
</evidence>
<sequence>MKVKVTLSLDRDLVSRVKSRLAFEGRSLSELVEELLSMYDVEAFVRDLCRDLGVECRYFSPQEVVSGRVRGLRAEDVVREVRYGREERLP</sequence>
<dbReference type="Proteomes" id="UP000000641">
    <property type="component" value="Chromosome"/>
</dbReference>
<dbReference type="RefSeq" id="WP_011753355.1">
    <property type="nucleotide sequence ID" value="NC_008698.1"/>
</dbReference>
<dbReference type="STRING" id="368408.Tpen_1695"/>
<proteinExistence type="predicted"/>
<organism evidence="1 2">
    <name type="scientific">Thermofilum pendens (strain DSM 2475 / Hrk 5)</name>
    <dbReference type="NCBI Taxonomy" id="368408"/>
    <lineage>
        <taxon>Archaea</taxon>
        <taxon>Thermoproteota</taxon>
        <taxon>Thermoprotei</taxon>
        <taxon>Thermofilales</taxon>
        <taxon>Thermofilaceae</taxon>
        <taxon>Thermofilum</taxon>
    </lineage>
</organism>
<dbReference type="HOGENOM" id="CLU_2434026_0_0_2"/>
<keyword evidence="2" id="KW-1185">Reference proteome</keyword>
<evidence type="ECO:0000313" key="2">
    <source>
        <dbReference type="Proteomes" id="UP000000641"/>
    </source>
</evidence>
<dbReference type="EMBL" id="CP000505">
    <property type="protein sequence ID" value="ABL79090.1"/>
    <property type="molecule type" value="Genomic_DNA"/>
</dbReference>
<dbReference type="GeneID" id="4601018"/>
<protein>
    <submittedName>
        <fullName evidence="1">Uncharacterized protein</fullName>
    </submittedName>
</protein>
<dbReference type="Pfam" id="PF19891">
    <property type="entry name" value="DUF6364"/>
    <property type="match status" value="1"/>
</dbReference>
<dbReference type="eggNOG" id="arCOG08357">
    <property type="taxonomic scope" value="Archaea"/>
</dbReference>
<dbReference type="InterPro" id="IPR045944">
    <property type="entry name" value="DUF6364"/>
</dbReference>
<dbReference type="AlphaFoldDB" id="A1S0W0"/>
<accession>A1S0W0</accession>